<keyword evidence="3 6" id="KW-0812">Transmembrane</keyword>
<dbReference type="EMBL" id="JAHUTJ010000249">
    <property type="protein sequence ID" value="MED6263497.1"/>
    <property type="molecule type" value="Genomic_DNA"/>
</dbReference>
<evidence type="ECO:0000256" key="6">
    <source>
        <dbReference type="RuleBase" id="RU361264"/>
    </source>
</evidence>
<reference evidence="9 10" key="1">
    <citation type="submission" date="2021-06" db="EMBL/GenBank/DDBJ databases">
        <authorList>
            <person name="Palmer J.M."/>
        </authorList>
    </citation>
    <scope>NUCLEOTIDE SEQUENCE [LARGE SCALE GENOMIC DNA]</scope>
    <source>
        <strain evidence="9 10">CL_MEX2019</strain>
        <tissue evidence="9">Muscle</tissue>
    </source>
</reference>
<organism evidence="9 10">
    <name type="scientific">Characodon lateralis</name>
    <dbReference type="NCBI Taxonomy" id="208331"/>
    <lineage>
        <taxon>Eukaryota</taxon>
        <taxon>Metazoa</taxon>
        <taxon>Chordata</taxon>
        <taxon>Craniata</taxon>
        <taxon>Vertebrata</taxon>
        <taxon>Euteleostomi</taxon>
        <taxon>Actinopterygii</taxon>
        <taxon>Neopterygii</taxon>
        <taxon>Teleostei</taxon>
        <taxon>Neoteleostei</taxon>
        <taxon>Acanthomorphata</taxon>
        <taxon>Ovalentaria</taxon>
        <taxon>Atherinomorphae</taxon>
        <taxon>Cyprinodontiformes</taxon>
        <taxon>Goodeidae</taxon>
        <taxon>Characodon</taxon>
    </lineage>
</organism>
<dbReference type="InterPro" id="IPR039765">
    <property type="entry name" value="Yip5/YIPF1/YIPF2"/>
</dbReference>
<name>A0ABU7CLF2_9TELE</name>
<dbReference type="Pfam" id="PF04893">
    <property type="entry name" value="Yip1"/>
    <property type="match status" value="1"/>
</dbReference>
<feature type="transmembrane region" description="Helical" evidence="6">
    <location>
        <begin position="119"/>
        <end position="140"/>
    </location>
</feature>
<proteinExistence type="inferred from homology"/>
<feature type="domain" description="Yip1" evidence="8">
    <location>
        <begin position="101"/>
        <end position="272"/>
    </location>
</feature>
<evidence type="ECO:0000313" key="10">
    <source>
        <dbReference type="Proteomes" id="UP001352852"/>
    </source>
</evidence>
<feature type="region of interest" description="Disordered" evidence="7">
    <location>
        <begin position="25"/>
        <end position="48"/>
    </location>
</feature>
<evidence type="ECO:0000256" key="2">
    <source>
        <dbReference type="ARBA" id="ARBA00010596"/>
    </source>
</evidence>
<comment type="similarity">
    <text evidence="2 6">Belongs to the YIP1 family.</text>
</comment>
<feature type="transmembrane region" description="Helical" evidence="6">
    <location>
        <begin position="227"/>
        <end position="248"/>
    </location>
</feature>
<accession>A0ABU7CLF2</accession>
<feature type="transmembrane region" description="Helical" evidence="6">
    <location>
        <begin position="255"/>
        <end position="273"/>
    </location>
</feature>
<sequence length="391" mass="43307">MASPNDLQFQEFEAAADLLSADPGASTLSISASNDPTITAGTPAPGEDVKLDLSEDEEVQEESSELLGQKPSGGFWTFEYYQSFFNVDTVQVLDRVKGSMMPLPGRNFVKHYLRNNPDLYGPFWICVTLVFSVAISGNVSTFLKEPGNPSYHQRPQFHRVTIAAVVIFLYAWLVPIGLWGFLTWRQGAERQVGGYSFLETVCVYGYSLFIYIPTSILWIIPYDWLQWTLIVVAMVISGSVLVLTFWPVVRDDTKVTAVATVVTIVVLHTLLAVGCKVSELHGCGHVDLQQTAKTLWVFFFLSAVLLSNNSSHTSTDHHQPADPYHVGGQNPLTRTVKGRGLIISGAPDIRYISLWLGSFSTVIFLDVVHGEGLTWPPFPKKVKFSISLPQC</sequence>
<evidence type="ECO:0000256" key="4">
    <source>
        <dbReference type="ARBA" id="ARBA00022989"/>
    </source>
</evidence>
<evidence type="ECO:0000256" key="7">
    <source>
        <dbReference type="SAM" id="MobiDB-lite"/>
    </source>
</evidence>
<dbReference type="PANTHER" id="PTHR12822:SF3">
    <property type="entry name" value="PROTEIN YIPF2"/>
    <property type="match status" value="1"/>
</dbReference>
<evidence type="ECO:0000256" key="5">
    <source>
        <dbReference type="ARBA" id="ARBA00023136"/>
    </source>
</evidence>
<evidence type="ECO:0000256" key="1">
    <source>
        <dbReference type="ARBA" id="ARBA00004257"/>
    </source>
</evidence>
<dbReference type="Proteomes" id="UP001352852">
    <property type="component" value="Unassembled WGS sequence"/>
</dbReference>
<dbReference type="PANTHER" id="PTHR12822">
    <property type="entry name" value="PROTEIN YIPF"/>
    <property type="match status" value="1"/>
</dbReference>
<keyword evidence="4 6" id="KW-1133">Transmembrane helix</keyword>
<evidence type="ECO:0000256" key="3">
    <source>
        <dbReference type="ARBA" id="ARBA00022692"/>
    </source>
</evidence>
<comment type="caution">
    <text evidence="9">The sequence shown here is derived from an EMBL/GenBank/DDBJ whole genome shotgun (WGS) entry which is preliminary data.</text>
</comment>
<feature type="transmembrane region" description="Helical" evidence="6">
    <location>
        <begin position="203"/>
        <end position="221"/>
    </location>
</feature>
<evidence type="ECO:0000259" key="8">
    <source>
        <dbReference type="Pfam" id="PF04893"/>
    </source>
</evidence>
<feature type="transmembrane region" description="Helical" evidence="6">
    <location>
        <begin position="160"/>
        <end position="182"/>
    </location>
</feature>
<dbReference type="InterPro" id="IPR006977">
    <property type="entry name" value="Yip1_dom"/>
</dbReference>
<gene>
    <name evidence="9" type="ORF">CHARACLAT_005183</name>
</gene>
<protein>
    <recommendedName>
        <fullName evidence="6">Protein YIPF</fullName>
    </recommendedName>
</protein>
<keyword evidence="5 6" id="KW-0472">Membrane</keyword>
<keyword evidence="10" id="KW-1185">Reference proteome</keyword>
<feature type="compositionally biased region" description="Polar residues" evidence="7">
    <location>
        <begin position="26"/>
        <end position="40"/>
    </location>
</feature>
<comment type="subcellular location">
    <subcellularLocation>
        <location evidence="6">Golgi apparatus membrane</location>
        <topology evidence="6">Multi-pass membrane protein</topology>
    </subcellularLocation>
    <subcellularLocation>
        <location evidence="1">Golgi apparatus</location>
        <location evidence="1">cis-Golgi network membrane</location>
        <topology evidence="1">Multi-pass membrane protein</topology>
    </subcellularLocation>
</comment>
<evidence type="ECO:0000313" key="9">
    <source>
        <dbReference type="EMBL" id="MED6263497.1"/>
    </source>
</evidence>